<feature type="chain" id="PRO_5016253839" evidence="2">
    <location>
        <begin position="23"/>
        <end position="261"/>
    </location>
</feature>
<feature type="transmembrane region" description="Helical" evidence="1">
    <location>
        <begin position="225"/>
        <end position="245"/>
    </location>
</feature>
<dbReference type="Proteomes" id="UP000248555">
    <property type="component" value="Unassembled WGS sequence"/>
</dbReference>
<evidence type="ECO:0000256" key="2">
    <source>
        <dbReference type="SAM" id="SignalP"/>
    </source>
</evidence>
<dbReference type="InterPro" id="IPR014231">
    <property type="entry name" value="Spore_YpjB"/>
</dbReference>
<evidence type="ECO:0000313" key="4">
    <source>
        <dbReference type="Proteomes" id="UP000248555"/>
    </source>
</evidence>
<dbReference type="Pfam" id="PF09577">
    <property type="entry name" value="Spore_YpjB"/>
    <property type="match status" value="1"/>
</dbReference>
<gene>
    <name evidence="3" type="ORF">B0I26_102130</name>
</gene>
<dbReference type="EMBL" id="QLMH01000002">
    <property type="protein sequence ID" value="RAK22141.1"/>
    <property type="molecule type" value="Genomic_DNA"/>
</dbReference>
<keyword evidence="1" id="KW-0812">Transmembrane</keyword>
<dbReference type="RefSeq" id="WP_111644002.1">
    <property type="nucleotide sequence ID" value="NZ_QLMH01000002.1"/>
</dbReference>
<name>A0A327YNQ9_9BACL</name>
<accession>A0A327YNQ9</accession>
<protein>
    <submittedName>
        <fullName evidence="3">Sporulation protein YpjB</fullName>
    </submittedName>
</protein>
<keyword evidence="4" id="KW-1185">Reference proteome</keyword>
<dbReference type="OrthoDB" id="2988195at2"/>
<evidence type="ECO:0000256" key="1">
    <source>
        <dbReference type="SAM" id="Phobius"/>
    </source>
</evidence>
<keyword evidence="1" id="KW-1133">Transmembrane helix</keyword>
<keyword evidence="1" id="KW-0472">Membrane</keyword>
<comment type="caution">
    <text evidence="3">The sequence shown here is derived from an EMBL/GenBank/DDBJ whole genome shotgun (WGS) entry which is preliminary data.</text>
</comment>
<feature type="signal peptide" evidence="2">
    <location>
        <begin position="1"/>
        <end position="22"/>
    </location>
</feature>
<proteinExistence type="predicted"/>
<reference evidence="3 4" key="1">
    <citation type="submission" date="2018-06" db="EMBL/GenBank/DDBJ databases">
        <title>Genomic Encyclopedia of Type Strains, Phase III (KMG-III): the genomes of soil and plant-associated and newly described type strains.</title>
        <authorList>
            <person name="Whitman W."/>
        </authorList>
    </citation>
    <scope>NUCLEOTIDE SEQUENCE [LARGE SCALE GENOMIC DNA]</scope>
    <source>
        <strain evidence="3 4">CGMCC 1.8979</strain>
    </source>
</reference>
<evidence type="ECO:0000313" key="3">
    <source>
        <dbReference type="EMBL" id="RAK22141.1"/>
    </source>
</evidence>
<keyword evidence="2" id="KW-0732">Signal</keyword>
<dbReference type="AlphaFoldDB" id="A0A327YNQ9"/>
<sequence length="261" mass="30667">MKRKTFIFIMIFMMLFPYVVSSQTTDDWKKLDQISDEALRLAKNKRFEEAKQVLTHFSEEFFKLNARERLKSMDELYVVTITHESALKTVTAATLPAEERVEDVTRFRLVIDAIRSDHQPLWSEMEHSIMAAFYRMKKAVENRNMQAFQSSFQLFLNQYEMIEPSVKIDVAPERFKRVAANIELLEAPAFSRLSPDSQLKQLLQMEQDLQALFDGVKKDEADPSLWWVIISTGSIIILTLSYVGWRKYRGEKEKNKLHEKE</sequence>
<organism evidence="3 4">
    <name type="scientific">Paranoxybacillus vitaminiphilus</name>
    <dbReference type="NCBI Taxonomy" id="581036"/>
    <lineage>
        <taxon>Bacteria</taxon>
        <taxon>Bacillati</taxon>
        <taxon>Bacillota</taxon>
        <taxon>Bacilli</taxon>
        <taxon>Bacillales</taxon>
        <taxon>Anoxybacillaceae</taxon>
        <taxon>Paranoxybacillus</taxon>
    </lineage>
</organism>
<dbReference type="NCBIfam" id="TIGR02878">
    <property type="entry name" value="spore_ypjB"/>
    <property type="match status" value="1"/>
</dbReference>